<dbReference type="AlphaFoldDB" id="A0A2N0R6J8"/>
<protein>
    <submittedName>
        <fullName evidence="2">Uncharacterized protein</fullName>
    </submittedName>
</protein>
<organism evidence="2 3">
    <name type="scientific">Rhizophagus irregularis</name>
    <dbReference type="NCBI Taxonomy" id="588596"/>
    <lineage>
        <taxon>Eukaryota</taxon>
        <taxon>Fungi</taxon>
        <taxon>Fungi incertae sedis</taxon>
        <taxon>Mucoromycota</taxon>
        <taxon>Glomeromycotina</taxon>
        <taxon>Glomeromycetes</taxon>
        <taxon>Glomerales</taxon>
        <taxon>Glomeraceae</taxon>
        <taxon>Rhizophagus</taxon>
    </lineage>
</organism>
<evidence type="ECO:0000313" key="3">
    <source>
        <dbReference type="Proteomes" id="UP000232688"/>
    </source>
</evidence>
<dbReference type="Proteomes" id="UP000232688">
    <property type="component" value="Unassembled WGS sequence"/>
</dbReference>
<reference evidence="2 3" key="1">
    <citation type="submission" date="2017-10" db="EMBL/GenBank/DDBJ databases">
        <title>Extensive intraspecific genome diversity in a model arbuscular mycorrhizal fungus.</title>
        <authorList>
            <person name="Chen E.C.H."/>
            <person name="Morin E."/>
            <person name="Baudet D."/>
            <person name="Noel J."/>
            <person name="Ndikumana S."/>
            <person name="Charron P."/>
            <person name="St-Onge C."/>
            <person name="Giorgi J."/>
            <person name="Grigoriev I.V."/>
            <person name="Roux C."/>
            <person name="Martin F.M."/>
            <person name="Corradi N."/>
        </authorList>
    </citation>
    <scope>NUCLEOTIDE SEQUENCE [LARGE SCALE GENOMIC DNA]</scope>
    <source>
        <strain evidence="2 3">A1</strain>
    </source>
</reference>
<feature type="compositionally biased region" description="Pro residues" evidence="1">
    <location>
        <begin position="113"/>
        <end position="131"/>
    </location>
</feature>
<feature type="region of interest" description="Disordered" evidence="1">
    <location>
        <begin position="71"/>
        <end position="131"/>
    </location>
</feature>
<evidence type="ECO:0000256" key="1">
    <source>
        <dbReference type="SAM" id="MobiDB-lite"/>
    </source>
</evidence>
<gene>
    <name evidence="2" type="ORF">RhiirA1_470234</name>
</gene>
<proteinExistence type="predicted"/>
<dbReference type="VEuPathDB" id="FungiDB:RhiirA1_470234"/>
<sequence>MTEDNESFSVIENNVTTKDILNNIDKSFGVITNLSNFLVELTRTQNDTINELTRNQDKTIHELLCMVKTSISSSSPPTSFTSSSPPPSILSSLSSLPPSSSPPSSSPSSSSSSPPPPSSSPPPPSSSPPPVQLYSAKDIKICPTTNWILPVEFYRDPCHICLYYGHGFRNCLNIIFTAQELQNICIKCWGPIHGTSTNCTNDRVTPPFKEDYIQPTQLIQKFFLFTTNTINSKIFF</sequence>
<accession>A0A2N0R6J8</accession>
<feature type="compositionally biased region" description="Low complexity" evidence="1">
    <location>
        <begin position="71"/>
        <end position="98"/>
    </location>
</feature>
<comment type="caution">
    <text evidence="2">The sequence shown here is derived from an EMBL/GenBank/DDBJ whole genome shotgun (WGS) entry which is preliminary data.</text>
</comment>
<dbReference type="EMBL" id="LLXH01001435">
    <property type="protein sequence ID" value="PKC58921.1"/>
    <property type="molecule type" value="Genomic_DNA"/>
</dbReference>
<reference evidence="2 3" key="2">
    <citation type="submission" date="2017-10" db="EMBL/GenBank/DDBJ databases">
        <title>Genome analyses suggest a sexual origin of heterokaryosis in a supposedly ancient asexual fungus.</title>
        <authorList>
            <person name="Corradi N."/>
            <person name="Sedzielewska K."/>
            <person name="Noel J."/>
            <person name="Charron P."/>
            <person name="Farinelli L."/>
            <person name="Marton T."/>
            <person name="Kruger M."/>
            <person name="Pelin A."/>
            <person name="Brachmann A."/>
            <person name="Corradi N."/>
        </authorList>
    </citation>
    <scope>NUCLEOTIDE SEQUENCE [LARGE SCALE GENOMIC DNA]</scope>
    <source>
        <strain evidence="2 3">A1</strain>
    </source>
</reference>
<evidence type="ECO:0000313" key="2">
    <source>
        <dbReference type="EMBL" id="PKC58921.1"/>
    </source>
</evidence>
<name>A0A2N0R6J8_9GLOM</name>
<dbReference type="VEuPathDB" id="FungiDB:RhiirFUN_025108"/>